<organism evidence="1 2">
    <name type="scientific">Nostoc sphaeroides CCNUC1</name>
    <dbReference type="NCBI Taxonomy" id="2653204"/>
    <lineage>
        <taxon>Bacteria</taxon>
        <taxon>Bacillati</taxon>
        <taxon>Cyanobacteriota</taxon>
        <taxon>Cyanophyceae</taxon>
        <taxon>Nostocales</taxon>
        <taxon>Nostocaceae</taxon>
        <taxon>Nostoc</taxon>
    </lineage>
</organism>
<evidence type="ECO:0000313" key="2">
    <source>
        <dbReference type="Proteomes" id="UP000326678"/>
    </source>
</evidence>
<protein>
    <submittedName>
        <fullName evidence="1">Uncharacterized protein</fullName>
    </submittedName>
</protein>
<proteinExistence type="predicted"/>
<gene>
    <name evidence="1" type="ORF">GXM_06656</name>
</gene>
<dbReference type="KEGG" id="nsh:GXM_06656"/>
<accession>A0A5P8W9D6</accession>
<dbReference type="Proteomes" id="UP000326678">
    <property type="component" value="Chromosome Gxm1"/>
</dbReference>
<name>A0A5P8W9D6_9NOSO</name>
<keyword evidence="2" id="KW-1185">Reference proteome</keyword>
<reference evidence="1 2" key="1">
    <citation type="submission" date="2019-10" db="EMBL/GenBank/DDBJ databases">
        <title>Genomic and transcriptomic insights into the perfect genentic adaptation of a filamentous nitrogen-fixing cyanobacterium to rice fields.</title>
        <authorList>
            <person name="Chen Z."/>
        </authorList>
    </citation>
    <scope>NUCLEOTIDE SEQUENCE [LARGE SCALE GENOMIC DNA]</scope>
    <source>
        <strain evidence="1">CCNUC1</strain>
    </source>
</reference>
<sequence>MNRIVSKWRININAQVELVAYLLMSFLWCFPEINWMLKT</sequence>
<evidence type="ECO:0000313" key="1">
    <source>
        <dbReference type="EMBL" id="QFS49162.1"/>
    </source>
</evidence>
<dbReference type="EMBL" id="CP045226">
    <property type="protein sequence ID" value="QFS49162.1"/>
    <property type="molecule type" value="Genomic_DNA"/>
</dbReference>
<dbReference type="AlphaFoldDB" id="A0A5P8W9D6"/>